<comment type="caution">
    <text evidence="2">The sequence shown here is derived from an EMBL/GenBank/DDBJ whole genome shotgun (WGS) entry which is preliminary data.</text>
</comment>
<dbReference type="EMBL" id="JAPFFJ010000008">
    <property type="protein sequence ID" value="KAJ6420815.1"/>
    <property type="molecule type" value="Genomic_DNA"/>
</dbReference>
<dbReference type="Proteomes" id="UP001162972">
    <property type="component" value="Chromosome 17"/>
</dbReference>
<evidence type="ECO:0000313" key="2">
    <source>
        <dbReference type="EMBL" id="KAJ6420815.1"/>
    </source>
</evidence>
<feature type="chain" id="PRO_5041933533" evidence="1">
    <location>
        <begin position="21"/>
        <end position="46"/>
    </location>
</feature>
<dbReference type="AlphaFoldDB" id="A0AAD6KCB0"/>
<keyword evidence="3" id="KW-1185">Reference proteome</keyword>
<evidence type="ECO:0000313" key="3">
    <source>
        <dbReference type="Proteomes" id="UP001162972"/>
    </source>
</evidence>
<sequence>MLSNPSSMLRLSRLAFLSHAWYLFCAGERRPCISQIVSLFRVFLFN</sequence>
<name>A0AAD6KCB0_9ROSI</name>
<protein>
    <submittedName>
        <fullName evidence="2">Uncharacterized protein</fullName>
    </submittedName>
</protein>
<organism evidence="2 3">
    <name type="scientific">Salix udensis</name>
    <dbReference type="NCBI Taxonomy" id="889485"/>
    <lineage>
        <taxon>Eukaryota</taxon>
        <taxon>Viridiplantae</taxon>
        <taxon>Streptophyta</taxon>
        <taxon>Embryophyta</taxon>
        <taxon>Tracheophyta</taxon>
        <taxon>Spermatophyta</taxon>
        <taxon>Magnoliopsida</taxon>
        <taxon>eudicotyledons</taxon>
        <taxon>Gunneridae</taxon>
        <taxon>Pentapetalae</taxon>
        <taxon>rosids</taxon>
        <taxon>fabids</taxon>
        <taxon>Malpighiales</taxon>
        <taxon>Salicaceae</taxon>
        <taxon>Saliceae</taxon>
        <taxon>Salix</taxon>
    </lineage>
</organism>
<gene>
    <name evidence="2" type="ORF">OIU84_028227</name>
</gene>
<feature type="signal peptide" evidence="1">
    <location>
        <begin position="1"/>
        <end position="20"/>
    </location>
</feature>
<reference evidence="2 3" key="1">
    <citation type="journal article" date="2023" name="Int. J. Mol. Sci.">
        <title>De Novo Assembly and Annotation of 11 Diverse Shrub Willow (Salix) Genomes Reveals Novel Gene Organization in Sex-Linked Regions.</title>
        <authorList>
            <person name="Hyden B."/>
            <person name="Feng K."/>
            <person name="Yates T.B."/>
            <person name="Jawdy S."/>
            <person name="Cereghino C."/>
            <person name="Smart L.B."/>
            <person name="Muchero W."/>
        </authorList>
    </citation>
    <scope>NUCLEOTIDE SEQUENCE [LARGE SCALE GENOMIC DNA]</scope>
    <source>
        <tissue evidence="2">Shoot tip</tissue>
    </source>
</reference>
<proteinExistence type="predicted"/>
<accession>A0AAD6KCB0</accession>
<evidence type="ECO:0000256" key="1">
    <source>
        <dbReference type="SAM" id="SignalP"/>
    </source>
</evidence>
<keyword evidence="1" id="KW-0732">Signal</keyword>